<evidence type="ECO:0000313" key="2">
    <source>
        <dbReference type="EMBL" id="SEN51722.1"/>
    </source>
</evidence>
<proteinExistence type="predicted"/>
<keyword evidence="1" id="KW-0732">Signal</keyword>
<sequence>MRERARGLGRYRRIMRAPMLLSPLVLLAACGQPAPQQTNTASAAPKETGYIARVQALPPGQREGVLFRAIRSSGGQSCQEIKQVEPLPTPASGQPAWRVTCIDGSQWRVALTDDGTALVTGAQR</sequence>
<evidence type="ECO:0000313" key="3">
    <source>
        <dbReference type="Proteomes" id="UP000199206"/>
    </source>
</evidence>
<gene>
    <name evidence="2" type="ORF">SAMN05192583_2946</name>
</gene>
<name>A0A1H8H5V2_9SPHN</name>
<evidence type="ECO:0000256" key="1">
    <source>
        <dbReference type="SAM" id="SignalP"/>
    </source>
</evidence>
<dbReference type="Proteomes" id="UP000199206">
    <property type="component" value="Unassembled WGS sequence"/>
</dbReference>
<protein>
    <recommendedName>
        <fullName evidence="4">Lipoprotein</fullName>
    </recommendedName>
</protein>
<dbReference type="AlphaFoldDB" id="A0A1H8H5V2"/>
<dbReference type="EMBL" id="FOCF01000008">
    <property type="protein sequence ID" value="SEN51722.1"/>
    <property type="molecule type" value="Genomic_DNA"/>
</dbReference>
<keyword evidence="3" id="KW-1185">Reference proteome</keyword>
<organism evidence="2 3">
    <name type="scientific">Sphingomonas gellani</name>
    <dbReference type="NCBI Taxonomy" id="1166340"/>
    <lineage>
        <taxon>Bacteria</taxon>
        <taxon>Pseudomonadati</taxon>
        <taxon>Pseudomonadota</taxon>
        <taxon>Alphaproteobacteria</taxon>
        <taxon>Sphingomonadales</taxon>
        <taxon>Sphingomonadaceae</taxon>
        <taxon>Sphingomonas</taxon>
    </lineage>
</organism>
<evidence type="ECO:0008006" key="4">
    <source>
        <dbReference type="Google" id="ProtNLM"/>
    </source>
</evidence>
<accession>A0A1H8H5V2</accession>
<reference evidence="3" key="1">
    <citation type="submission" date="2016-10" db="EMBL/GenBank/DDBJ databases">
        <authorList>
            <person name="Varghese N."/>
            <person name="Submissions S."/>
        </authorList>
    </citation>
    <scope>NUCLEOTIDE SEQUENCE [LARGE SCALE GENOMIC DNA]</scope>
    <source>
        <strain evidence="3">S6-262</strain>
    </source>
</reference>
<dbReference type="PROSITE" id="PS51257">
    <property type="entry name" value="PROKAR_LIPOPROTEIN"/>
    <property type="match status" value="1"/>
</dbReference>
<feature type="signal peptide" evidence="1">
    <location>
        <begin position="1"/>
        <end position="28"/>
    </location>
</feature>
<dbReference type="STRING" id="1166340.SAMN05192583_2946"/>
<feature type="chain" id="PRO_5011508642" description="Lipoprotein" evidence="1">
    <location>
        <begin position="29"/>
        <end position="124"/>
    </location>
</feature>